<gene>
    <name evidence="2" type="ORF">GCM10007359_07720</name>
</gene>
<feature type="chain" id="PRO_5036834565" evidence="1">
    <location>
        <begin position="33"/>
        <end position="288"/>
    </location>
</feature>
<dbReference type="SUPFAM" id="SSF50494">
    <property type="entry name" value="Trypsin-like serine proteases"/>
    <property type="match status" value="1"/>
</dbReference>
<dbReference type="InterPro" id="IPR043504">
    <property type="entry name" value="Peptidase_S1_PA_chymotrypsin"/>
</dbReference>
<dbReference type="GO" id="GO:0008233">
    <property type="term" value="F:peptidase activity"/>
    <property type="evidence" value="ECO:0007669"/>
    <property type="project" value="UniProtKB-KW"/>
</dbReference>
<reference evidence="2 3" key="1">
    <citation type="journal article" date="2014" name="Int. J. Syst. Evol. Microbiol.">
        <title>Complete genome sequence of Corynebacterium casei LMG S-19264T (=DSM 44701T), isolated from a smear-ripened cheese.</title>
        <authorList>
            <consortium name="US DOE Joint Genome Institute (JGI-PGF)"/>
            <person name="Walter F."/>
            <person name="Albersmeier A."/>
            <person name="Kalinowski J."/>
            <person name="Ruckert C."/>
        </authorList>
    </citation>
    <scope>NUCLEOTIDE SEQUENCE [LARGE SCALE GENOMIC DNA]</scope>
    <source>
        <strain evidence="2 3">CCM 8669</strain>
    </source>
</reference>
<protein>
    <submittedName>
        <fullName evidence="2">Serine protease</fullName>
    </submittedName>
</protein>
<dbReference type="Gene3D" id="2.40.10.10">
    <property type="entry name" value="Trypsin-like serine proteases"/>
    <property type="match status" value="2"/>
</dbReference>
<keyword evidence="2" id="KW-0378">Hydrolase</keyword>
<sequence>MKSVISILGRVAAAAAALVTVASMLGSAPAQAQSSYDTFDSTVGIFNCSASVVQLPESRDSDRALVLTNGHCIQPVLDRYLNRGEVVTNRSLGFLDKGYFKNVTFYGGSSPTQLTTGTLTDLVYATMDNTDIAILRVDKTYGQLKTSGVKVRPLSSSHPVDGTSIEIPSTYWQRAYSCNIDGFAHELQEGPWLWRDAIRYSYGGCEVQAGSSGSPIVDVNTGAVIGINNTAVEGGAECAMGNPCEVDPNGNKATNPGRSYGTQTYYIPTCFNNSTLAMNKAGCELPRG</sequence>
<name>A0A917IPF8_9MICC</name>
<comment type="caution">
    <text evidence="2">The sequence shown here is derived from an EMBL/GenBank/DDBJ whole genome shotgun (WGS) entry which is preliminary data.</text>
</comment>
<dbReference type="EMBL" id="BMDC01000001">
    <property type="protein sequence ID" value="GGH59991.1"/>
    <property type="molecule type" value="Genomic_DNA"/>
</dbReference>
<keyword evidence="3" id="KW-1185">Reference proteome</keyword>
<dbReference type="Proteomes" id="UP000600171">
    <property type="component" value="Unassembled WGS sequence"/>
</dbReference>
<accession>A0A917IPF8</accession>
<keyword evidence="2" id="KW-0645">Protease</keyword>
<proteinExistence type="predicted"/>
<dbReference type="InterPro" id="IPR009003">
    <property type="entry name" value="Peptidase_S1_PA"/>
</dbReference>
<dbReference type="AlphaFoldDB" id="A0A917IPF8"/>
<dbReference type="Pfam" id="PF13365">
    <property type="entry name" value="Trypsin_2"/>
    <property type="match status" value="1"/>
</dbReference>
<keyword evidence="1" id="KW-0732">Signal</keyword>
<evidence type="ECO:0000256" key="1">
    <source>
        <dbReference type="SAM" id="SignalP"/>
    </source>
</evidence>
<feature type="signal peptide" evidence="1">
    <location>
        <begin position="1"/>
        <end position="32"/>
    </location>
</feature>
<dbReference type="GO" id="GO:0006508">
    <property type="term" value="P:proteolysis"/>
    <property type="evidence" value="ECO:0007669"/>
    <property type="project" value="UniProtKB-KW"/>
</dbReference>
<evidence type="ECO:0000313" key="3">
    <source>
        <dbReference type="Proteomes" id="UP000600171"/>
    </source>
</evidence>
<organism evidence="2 3">
    <name type="scientific">Rothia aerolata</name>
    <dbReference type="NCBI Taxonomy" id="1812262"/>
    <lineage>
        <taxon>Bacteria</taxon>
        <taxon>Bacillati</taxon>
        <taxon>Actinomycetota</taxon>
        <taxon>Actinomycetes</taxon>
        <taxon>Micrococcales</taxon>
        <taxon>Micrococcaceae</taxon>
        <taxon>Rothia</taxon>
    </lineage>
</organism>
<evidence type="ECO:0000313" key="2">
    <source>
        <dbReference type="EMBL" id="GGH59991.1"/>
    </source>
</evidence>
<dbReference type="RefSeq" id="WP_188358985.1">
    <property type="nucleotide sequence ID" value="NZ_BMDC01000001.1"/>
</dbReference>